<reference evidence="3" key="1">
    <citation type="submission" date="2016-06" db="UniProtKB">
        <authorList>
            <consortium name="WormBaseParasite"/>
        </authorList>
    </citation>
    <scope>IDENTIFICATION</scope>
</reference>
<proteinExistence type="predicted"/>
<accession>A0A183UCU4</accession>
<name>A0A183UCU4_TOXCA</name>
<gene>
    <name evidence="1" type="ORF">TCNE_LOCUS6314</name>
</gene>
<reference evidence="1 2" key="2">
    <citation type="submission" date="2018-11" db="EMBL/GenBank/DDBJ databases">
        <authorList>
            <consortium name="Pathogen Informatics"/>
        </authorList>
    </citation>
    <scope>NUCLEOTIDE SEQUENCE [LARGE SCALE GENOMIC DNA]</scope>
</reference>
<sequence>MLRWLTKSAGESTTASSVGATSSAVAIRATGALLRARARAHAQLYRSTRRIAVCVHFPARAISTKAMALSRWGRCRQVFTRKEESDNRSLGLVPKGGGVVQTALIGRSIRQASFCRHRICRRRRKA</sequence>
<dbReference type="EMBL" id="UYWY01019471">
    <property type="protein sequence ID" value="VDM37623.1"/>
    <property type="molecule type" value="Genomic_DNA"/>
</dbReference>
<evidence type="ECO:0000313" key="3">
    <source>
        <dbReference type="WBParaSite" id="TCNE_0000631401-mRNA-1"/>
    </source>
</evidence>
<protein>
    <submittedName>
        <fullName evidence="3">Secreted protein</fullName>
    </submittedName>
</protein>
<keyword evidence="2" id="KW-1185">Reference proteome</keyword>
<dbReference type="WBParaSite" id="TCNE_0000631401-mRNA-1">
    <property type="protein sequence ID" value="TCNE_0000631401-mRNA-1"/>
    <property type="gene ID" value="TCNE_0000631401"/>
</dbReference>
<dbReference type="Proteomes" id="UP000050794">
    <property type="component" value="Unassembled WGS sequence"/>
</dbReference>
<evidence type="ECO:0000313" key="2">
    <source>
        <dbReference type="Proteomes" id="UP000050794"/>
    </source>
</evidence>
<organism evidence="2 3">
    <name type="scientific">Toxocara canis</name>
    <name type="common">Canine roundworm</name>
    <dbReference type="NCBI Taxonomy" id="6265"/>
    <lineage>
        <taxon>Eukaryota</taxon>
        <taxon>Metazoa</taxon>
        <taxon>Ecdysozoa</taxon>
        <taxon>Nematoda</taxon>
        <taxon>Chromadorea</taxon>
        <taxon>Rhabditida</taxon>
        <taxon>Spirurina</taxon>
        <taxon>Ascaridomorpha</taxon>
        <taxon>Ascaridoidea</taxon>
        <taxon>Toxocaridae</taxon>
        <taxon>Toxocara</taxon>
    </lineage>
</organism>
<dbReference type="AlphaFoldDB" id="A0A183UCU4"/>
<evidence type="ECO:0000313" key="1">
    <source>
        <dbReference type="EMBL" id="VDM37623.1"/>
    </source>
</evidence>